<dbReference type="Pfam" id="PF10961">
    <property type="entry name" value="SelK_SelG"/>
    <property type="match status" value="1"/>
</dbReference>
<dbReference type="AlphaFoldDB" id="A0A507QMZ5"/>
<accession>A0A507QMZ5</accession>
<evidence type="ECO:0000313" key="2">
    <source>
        <dbReference type="EMBL" id="TQB68981.1"/>
    </source>
</evidence>
<feature type="compositionally biased region" description="Basic and acidic residues" evidence="1">
    <location>
        <begin position="101"/>
        <end position="111"/>
    </location>
</feature>
<dbReference type="STRING" id="5098.A0A507QMZ5"/>
<gene>
    <name evidence="2" type="ORF">MPDQ_002489</name>
</gene>
<dbReference type="Proteomes" id="UP000319663">
    <property type="component" value="Unassembled WGS sequence"/>
</dbReference>
<dbReference type="EMBL" id="VIFY01000179">
    <property type="protein sequence ID" value="TQB68981.1"/>
    <property type="molecule type" value="Genomic_DNA"/>
</dbReference>
<sequence length="111" mass="11990">MPEIKNTYLSNGQILQSPPLSVRITRFFENVYFFLGLYFVSLFSLDPYTAAQNSQFNITRPVNKHNTRPRWGGSAGSSGYGGGGGGPGGSGPRGPGPRRIGRVDDIRAPES</sequence>
<protein>
    <submittedName>
        <fullName evidence="2">Uncharacterized protein</fullName>
    </submittedName>
</protein>
<reference evidence="2 3" key="1">
    <citation type="submission" date="2019-06" db="EMBL/GenBank/DDBJ databases">
        <title>Wine fermentation using esterase from Monascus purpureus.</title>
        <authorList>
            <person name="Geng C."/>
            <person name="Zhang Y."/>
        </authorList>
    </citation>
    <scope>NUCLEOTIDE SEQUENCE [LARGE SCALE GENOMIC DNA]</scope>
    <source>
        <strain evidence="2">HQ1</strain>
    </source>
</reference>
<proteinExistence type="predicted"/>
<feature type="compositionally biased region" description="Gly residues" evidence="1">
    <location>
        <begin position="73"/>
        <end position="93"/>
    </location>
</feature>
<dbReference type="InterPro" id="IPR024491">
    <property type="entry name" value="Se_SelK/SelG"/>
</dbReference>
<keyword evidence="3" id="KW-1185">Reference proteome</keyword>
<organism evidence="2 3">
    <name type="scientific">Monascus purpureus</name>
    <name type="common">Red mold</name>
    <name type="synonym">Monascus anka</name>
    <dbReference type="NCBI Taxonomy" id="5098"/>
    <lineage>
        <taxon>Eukaryota</taxon>
        <taxon>Fungi</taxon>
        <taxon>Dikarya</taxon>
        <taxon>Ascomycota</taxon>
        <taxon>Pezizomycotina</taxon>
        <taxon>Eurotiomycetes</taxon>
        <taxon>Eurotiomycetidae</taxon>
        <taxon>Eurotiales</taxon>
        <taxon>Aspergillaceae</taxon>
        <taxon>Monascus</taxon>
    </lineage>
</organism>
<name>A0A507QMZ5_MONPU</name>
<comment type="caution">
    <text evidence="2">The sequence shown here is derived from an EMBL/GenBank/DDBJ whole genome shotgun (WGS) entry which is preliminary data.</text>
</comment>
<evidence type="ECO:0000256" key="1">
    <source>
        <dbReference type="SAM" id="MobiDB-lite"/>
    </source>
</evidence>
<evidence type="ECO:0000313" key="3">
    <source>
        <dbReference type="Proteomes" id="UP000319663"/>
    </source>
</evidence>
<feature type="region of interest" description="Disordered" evidence="1">
    <location>
        <begin position="60"/>
        <end position="111"/>
    </location>
</feature>